<feature type="region of interest" description="Disordered" evidence="1">
    <location>
        <begin position="66"/>
        <end position="104"/>
    </location>
</feature>
<evidence type="ECO:0000256" key="1">
    <source>
        <dbReference type="SAM" id="MobiDB-lite"/>
    </source>
</evidence>
<feature type="compositionally biased region" description="Basic and acidic residues" evidence="1">
    <location>
        <begin position="66"/>
        <end position="85"/>
    </location>
</feature>
<organism evidence="2 3">
    <name type="scientific">Pisolithus tinctorius Marx 270</name>
    <dbReference type="NCBI Taxonomy" id="870435"/>
    <lineage>
        <taxon>Eukaryota</taxon>
        <taxon>Fungi</taxon>
        <taxon>Dikarya</taxon>
        <taxon>Basidiomycota</taxon>
        <taxon>Agaricomycotina</taxon>
        <taxon>Agaricomycetes</taxon>
        <taxon>Agaricomycetidae</taxon>
        <taxon>Boletales</taxon>
        <taxon>Sclerodermatineae</taxon>
        <taxon>Pisolithaceae</taxon>
        <taxon>Pisolithus</taxon>
    </lineage>
</organism>
<evidence type="ECO:0000313" key="3">
    <source>
        <dbReference type="Proteomes" id="UP000054217"/>
    </source>
</evidence>
<sequence length="272" mass="29740">MSSTCQVSLCKSNDPSGLQKATMPKLQITSDDEEADIWAKMAKHKQCKAAREEAAWLEAERLEREEQLEAERKEQEQLEAEHWEQEAQVQQKAGEPKGKAWNKGTSAVGARSCKQCKKGQCTKMKVRCELPEGVEPEVEETGAKSGKKQVLEDATLPRAGEKRKVVQTGSGVPSELEAGPSGVVASTTASSDPLVAAMTKGFELITAAIDCQTMEMHARRETQCQFNSWLSDLLGEFKFVLHPTPPVSKSSEELHLVSHTKGVVDMVTADSA</sequence>
<dbReference type="AlphaFoldDB" id="A0A0C3PHT5"/>
<proteinExistence type="predicted"/>
<feature type="region of interest" description="Disordered" evidence="1">
    <location>
        <begin position="1"/>
        <end position="22"/>
    </location>
</feature>
<dbReference type="Proteomes" id="UP000054217">
    <property type="component" value="Unassembled WGS sequence"/>
</dbReference>
<reference evidence="2 3" key="1">
    <citation type="submission" date="2014-04" db="EMBL/GenBank/DDBJ databases">
        <authorList>
            <consortium name="DOE Joint Genome Institute"/>
            <person name="Kuo A."/>
            <person name="Kohler A."/>
            <person name="Costa M.D."/>
            <person name="Nagy L.G."/>
            <person name="Floudas D."/>
            <person name="Copeland A."/>
            <person name="Barry K.W."/>
            <person name="Cichocki N."/>
            <person name="Veneault-Fourrey C."/>
            <person name="LaButti K."/>
            <person name="Lindquist E.A."/>
            <person name="Lipzen A."/>
            <person name="Lundell T."/>
            <person name="Morin E."/>
            <person name="Murat C."/>
            <person name="Sun H."/>
            <person name="Tunlid A."/>
            <person name="Henrissat B."/>
            <person name="Grigoriev I.V."/>
            <person name="Hibbett D.S."/>
            <person name="Martin F."/>
            <person name="Nordberg H.P."/>
            <person name="Cantor M.N."/>
            <person name="Hua S.X."/>
        </authorList>
    </citation>
    <scope>NUCLEOTIDE SEQUENCE [LARGE SCALE GENOMIC DNA]</scope>
    <source>
        <strain evidence="2 3">Marx 270</strain>
    </source>
</reference>
<protein>
    <submittedName>
        <fullName evidence="2">Uncharacterized protein</fullName>
    </submittedName>
</protein>
<dbReference type="EMBL" id="KN831958">
    <property type="protein sequence ID" value="KIO08046.1"/>
    <property type="molecule type" value="Genomic_DNA"/>
</dbReference>
<keyword evidence="3" id="KW-1185">Reference proteome</keyword>
<accession>A0A0C3PHT5</accession>
<name>A0A0C3PHT5_PISTI</name>
<gene>
    <name evidence="2" type="ORF">M404DRAFT_23303</name>
</gene>
<dbReference type="HOGENOM" id="CLU_076669_0_0_1"/>
<feature type="compositionally biased region" description="Polar residues" evidence="1">
    <location>
        <begin position="1"/>
        <end position="16"/>
    </location>
</feature>
<reference evidence="3" key="2">
    <citation type="submission" date="2015-01" db="EMBL/GenBank/DDBJ databases">
        <title>Evolutionary Origins and Diversification of the Mycorrhizal Mutualists.</title>
        <authorList>
            <consortium name="DOE Joint Genome Institute"/>
            <consortium name="Mycorrhizal Genomics Consortium"/>
            <person name="Kohler A."/>
            <person name="Kuo A."/>
            <person name="Nagy L.G."/>
            <person name="Floudas D."/>
            <person name="Copeland A."/>
            <person name="Barry K.W."/>
            <person name="Cichocki N."/>
            <person name="Veneault-Fourrey C."/>
            <person name="LaButti K."/>
            <person name="Lindquist E.A."/>
            <person name="Lipzen A."/>
            <person name="Lundell T."/>
            <person name="Morin E."/>
            <person name="Murat C."/>
            <person name="Riley R."/>
            <person name="Ohm R."/>
            <person name="Sun H."/>
            <person name="Tunlid A."/>
            <person name="Henrissat B."/>
            <person name="Grigoriev I.V."/>
            <person name="Hibbett D.S."/>
            <person name="Martin F."/>
        </authorList>
    </citation>
    <scope>NUCLEOTIDE SEQUENCE [LARGE SCALE GENOMIC DNA]</scope>
    <source>
        <strain evidence="3">Marx 270</strain>
    </source>
</reference>
<dbReference type="InParanoid" id="A0A0C3PHT5"/>
<evidence type="ECO:0000313" key="2">
    <source>
        <dbReference type="EMBL" id="KIO08046.1"/>
    </source>
</evidence>